<sequence length="136" mass="15356">MHNLNSLIIEGNVVRDPVVKATPKGTPLCMFSIASNRFFKQEDQTTQETSFFDVETWARLAELCGENCTKGRGVRVVGRLKQDRWVGTDGKHYSKIKVVAEHIEFKPLFKNGKQPADALDDMREETVSEKEAVPAF</sequence>
<dbReference type="CDD" id="cd04496">
    <property type="entry name" value="SSB_OBF"/>
    <property type="match status" value="1"/>
</dbReference>
<dbReference type="SUPFAM" id="SSF50249">
    <property type="entry name" value="Nucleic acid-binding proteins"/>
    <property type="match status" value="1"/>
</dbReference>
<proteinExistence type="inferred from homology"/>
<organism evidence="4 5">
    <name type="scientific">Treponema vincentii</name>
    <dbReference type="NCBI Taxonomy" id="69710"/>
    <lineage>
        <taxon>Bacteria</taxon>
        <taxon>Pseudomonadati</taxon>
        <taxon>Spirochaetota</taxon>
        <taxon>Spirochaetia</taxon>
        <taxon>Spirochaetales</taxon>
        <taxon>Treponemataceae</taxon>
        <taxon>Treponema</taxon>
    </lineage>
</organism>
<dbReference type="InterPro" id="IPR012340">
    <property type="entry name" value="NA-bd_OB-fold"/>
</dbReference>
<evidence type="ECO:0000256" key="2">
    <source>
        <dbReference type="HAMAP-Rule" id="MF_00984"/>
    </source>
</evidence>
<dbReference type="PROSITE" id="PS50935">
    <property type="entry name" value="SSB"/>
    <property type="match status" value="1"/>
</dbReference>
<dbReference type="Proteomes" id="UP000464374">
    <property type="component" value="Chromosome"/>
</dbReference>
<dbReference type="InterPro" id="IPR011344">
    <property type="entry name" value="ssDNA-bd"/>
</dbReference>
<evidence type="ECO:0000256" key="3">
    <source>
        <dbReference type="PIRNR" id="PIRNR002070"/>
    </source>
</evidence>
<evidence type="ECO:0000313" key="5">
    <source>
        <dbReference type="Proteomes" id="UP000464374"/>
    </source>
</evidence>
<dbReference type="PANTHER" id="PTHR10302">
    <property type="entry name" value="SINGLE-STRANDED DNA-BINDING PROTEIN"/>
    <property type="match status" value="1"/>
</dbReference>
<protein>
    <recommendedName>
        <fullName evidence="2 3">Single-stranded DNA-binding protein</fullName>
        <shortName evidence="2">SSB</shortName>
    </recommendedName>
</protein>
<evidence type="ECO:0000256" key="1">
    <source>
        <dbReference type="ARBA" id="ARBA00023125"/>
    </source>
</evidence>
<dbReference type="PANTHER" id="PTHR10302:SF27">
    <property type="entry name" value="SINGLE-STRANDED DNA-BINDING PROTEIN"/>
    <property type="match status" value="1"/>
</dbReference>
<dbReference type="PIRSF" id="PIRSF002070">
    <property type="entry name" value="SSB"/>
    <property type="match status" value="1"/>
</dbReference>
<dbReference type="EMBL" id="CP048020">
    <property type="protein sequence ID" value="QHX42309.1"/>
    <property type="molecule type" value="Genomic_DNA"/>
</dbReference>
<dbReference type="Gene3D" id="2.40.50.140">
    <property type="entry name" value="Nucleic acid-binding proteins"/>
    <property type="match status" value="1"/>
</dbReference>
<dbReference type="GO" id="GO:0009295">
    <property type="term" value="C:nucleoid"/>
    <property type="evidence" value="ECO:0007669"/>
    <property type="project" value="TreeGrafter"/>
</dbReference>
<gene>
    <name evidence="4" type="ORF">GWP43_01320</name>
</gene>
<dbReference type="GO" id="GO:0003697">
    <property type="term" value="F:single-stranded DNA binding"/>
    <property type="evidence" value="ECO:0007669"/>
    <property type="project" value="UniProtKB-UniRule"/>
</dbReference>
<comment type="caution">
    <text evidence="2">Lacks conserved residue(s) required for the propagation of feature annotation.</text>
</comment>
<dbReference type="KEGG" id="trz:GWP43_01320"/>
<keyword evidence="1 2" id="KW-0238">DNA-binding</keyword>
<dbReference type="GO" id="GO:0006260">
    <property type="term" value="P:DNA replication"/>
    <property type="evidence" value="ECO:0007669"/>
    <property type="project" value="InterPro"/>
</dbReference>
<dbReference type="AlphaFoldDB" id="A0A6P1XZ03"/>
<dbReference type="NCBIfam" id="TIGR00621">
    <property type="entry name" value="ssb"/>
    <property type="match status" value="1"/>
</dbReference>
<reference evidence="4 5" key="1">
    <citation type="submission" date="2020-01" db="EMBL/GenBank/DDBJ databases">
        <title>Complete genome sequence of a human oral phylogroup 1 Treponema sp. strain ATCC 700766, originally isolated from periodontitis dental plaque.</title>
        <authorList>
            <person name="Chan Y."/>
            <person name="Huo Y.-B."/>
            <person name="Yu X.-L."/>
            <person name="Zeng H."/>
            <person name="Leung W.-K."/>
            <person name="Watt R.M."/>
        </authorList>
    </citation>
    <scope>NUCLEOTIDE SEQUENCE [LARGE SCALE GENOMIC DNA]</scope>
    <source>
        <strain evidence="4 5">OMZ 804</strain>
    </source>
</reference>
<accession>A0A6P1XZ03</accession>
<name>A0A6P1XZ03_9SPIR</name>
<evidence type="ECO:0000313" key="4">
    <source>
        <dbReference type="EMBL" id="QHX42309.1"/>
    </source>
</evidence>
<dbReference type="InterPro" id="IPR000424">
    <property type="entry name" value="Primosome_PriB/ssb"/>
</dbReference>
<dbReference type="HAMAP" id="MF_00984">
    <property type="entry name" value="SSB"/>
    <property type="match status" value="1"/>
</dbReference>
<dbReference type="RefSeq" id="WP_162662118.1">
    <property type="nucleotide sequence ID" value="NZ_CP048020.1"/>
</dbReference>
<comment type="subunit">
    <text evidence="2">Homotetramer.</text>
</comment>
<dbReference type="Pfam" id="PF00436">
    <property type="entry name" value="SSB"/>
    <property type="match status" value="1"/>
</dbReference>